<accession>A0A382LAW2</accession>
<evidence type="ECO:0000313" key="2">
    <source>
        <dbReference type="EMBL" id="SVC33789.1"/>
    </source>
</evidence>
<name>A0A382LAW2_9ZZZZ</name>
<organism evidence="2">
    <name type="scientific">marine metagenome</name>
    <dbReference type="NCBI Taxonomy" id="408172"/>
    <lineage>
        <taxon>unclassified sequences</taxon>
        <taxon>metagenomes</taxon>
        <taxon>ecological metagenomes</taxon>
    </lineage>
</organism>
<proteinExistence type="predicted"/>
<reference evidence="2" key="1">
    <citation type="submission" date="2018-05" db="EMBL/GenBank/DDBJ databases">
        <authorList>
            <person name="Lanie J.A."/>
            <person name="Ng W.-L."/>
            <person name="Kazmierczak K.M."/>
            <person name="Andrzejewski T.M."/>
            <person name="Davidsen T.M."/>
            <person name="Wayne K.J."/>
            <person name="Tettelin H."/>
            <person name="Glass J.I."/>
            <person name="Rusch D."/>
            <person name="Podicherti R."/>
            <person name="Tsui H.-C.T."/>
            <person name="Winkler M.E."/>
        </authorList>
    </citation>
    <scope>NUCLEOTIDE SEQUENCE</scope>
</reference>
<dbReference type="EMBL" id="UINC01085862">
    <property type="protein sequence ID" value="SVC33789.1"/>
    <property type="molecule type" value="Genomic_DNA"/>
</dbReference>
<sequence>MGSEKEKYNDHMIKETEKIPQHVLDDIRGDEIRMLRKEQAQREMYDDPYMNWSGLR</sequence>
<evidence type="ECO:0000256" key="1">
    <source>
        <dbReference type="SAM" id="MobiDB-lite"/>
    </source>
</evidence>
<dbReference type="AlphaFoldDB" id="A0A382LAW2"/>
<feature type="region of interest" description="Disordered" evidence="1">
    <location>
        <begin position="1"/>
        <end position="24"/>
    </location>
</feature>
<gene>
    <name evidence="2" type="ORF">METZ01_LOCUS286643</name>
</gene>
<protein>
    <submittedName>
        <fullName evidence="2">Uncharacterized protein</fullName>
    </submittedName>
</protein>